<feature type="transmembrane region" description="Helical" evidence="1">
    <location>
        <begin position="21"/>
        <end position="39"/>
    </location>
</feature>
<evidence type="ECO:0008006" key="4">
    <source>
        <dbReference type="Google" id="ProtNLM"/>
    </source>
</evidence>
<dbReference type="Proteomes" id="UP001229346">
    <property type="component" value="Unassembled WGS sequence"/>
</dbReference>
<accession>A0ABT9U6R6</accession>
<dbReference type="EMBL" id="JAUSSU010000010">
    <property type="protein sequence ID" value="MDQ0115318.1"/>
    <property type="molecule type" value="Genomic_DNA"/>
</dbReference>
<dbReference type="RefSeq" id="WP_307206853.1">
    <property type="nucleotide sequence ID" value="NZ_JAUSST010000003.1"/>
</dbReference>
<keyword evidence="1" id="KW-0812">Transmembrane</keyword>
<evidence type="ECO:0000256" key="1">
    <source>
        <dbReference type="SAM" id="Phobius"/>
    </source>
</evidence>
<organism evidence="2 3">
    <name type="scientific">Paenibacillus harenae</name>
    <dbReference type="NCBI Taxonomy" id="306543"/>
    <lineage>
        <taxon>Bacteria</taxon>
        <taxon>Bacillati</taxon>
        <taxon>Bacillota</taxon>
        <taxon>Bacilli</taxon>
        <taxon>Bacillales</taxon>
        <taxon>Paenibacillaceae</taxon>
        <taxon>Paenibacillus</taxon>
    </lineage>
</organism>
<feature type="transmembrane region" description="Helical" evidence="1">
    <location>
        <begin position="45"/>
        <end position="63"/>
    </location>
</feature>
<protein>
    <recommendedName>
        <fullName evidence="4">ATPase</fullName>
    </recommendedName>
</protein>
<keyword evidence="1" id="KW-0472">Membrane</keyword>
<name>A0ABT9U6R6_PAEHA</name>
<gene>
    <name evidence="2" type="ORF">J2T15_004776</name>
</gene>
<reference evidence="2 3" key="1">
    <citation type="submission" date="2023-07" db="EMBL/GenBank/DDBJ databases">
        <title>Sorghum-associated microbial communities from plants grown in Nebraska, USA.</title>
        <authorList>
            <person name="Schachtman D."/>
        </authorList>
    </citation>
    <scope>NUCLEOTIDE SEQUENCE [LARGE SCALE GENOMIC DNA]</scope>
    <source>
        <strain evidence="2 3">CC482</strain>
    </source>
</reference>
<evidence type="ECO:0000313" key="3">
    <source>
        <dbReference type="Proteomes" id="UP001229346"/>
    </source>
</evidence>
<keyword evidence="1" id="KW-1133">Transmembrane helix</keyword>
<keyword evidence="3" id="KW-1185">Reference proteome</keyword>
<comment type="caution">
    <text evidence="2">The sequence shown here is derived from an EMBL/GenBank/DDBJ whole genome shotgun (WGS) entry which is preliminary data.</text>
</comment>
<sequence>MDFLDFSAYDVDTWTSFLKDNWLVLVLALVALLIIVRIVRTVVKWAIVAVIVVGVVLYSGYTMDDLKVISTKVVDSAKQEIMGAMTGDAKDAEFISNEDGSYTIKTKNLELNGKPGDNEVTVSFRGAPKITIEVDSTIQAFIDQAKNNG</sequence>
<proteinExistence type="predicted"/>
<evidence type="ECO:0000313" key="2">
    <source>
        <dbReference type="EMBL" id="MDQ0115318.1"/>
    </source>
</evidence>